<protein>
    <submittedName>
        <fullName evidence="3">FeoA</fullName>
    </submittedName>
</protein>
<keyword evidence="4" id="KW-1185">Reference proteome</keyword>
<dbReference type="SMART" id="SM00899">
    <property type="entry name" value="FeoA"/>
    <property type="match status" value="1"/>
</dbReference>
<evidence type="ECO:0000259" key="2">
    <source>
        <dbReference type="SMART" id="SM00899"/>
    </source>
</evidence>
<reference evidence="3 4" key="1">
    <citation type="journal article" date="2009" name="Appl. Environ. Microbiol.">
        <title>Three genomes from the phylum Acidobacteria provide insight into the lifestyles of these microorganisms in soils.</title>
        <authorList>
            <person name="Ward N.L."/>
            <person name="Challacombe J.F."/>
            <person name="Janssen P.H."/>
            <person name="Henrissat B."/>
            <person name="Coutinho P.M."/>
            <person name="Wu M."/>
            <person name="Xie G."/>
            <person name="Haft D.H."/>
            <person name="Sait M."/>
            <person name="Badger J."/>
            <person name="Barabote R.D."/>
            <person name="Bradley B."/>
            <person name="Brettin T.S."/>
            <person name="Brinkac L.M."/>
            <person name="Bruce D."/>
            <person name="Creasy T."/>
            <person name="Daugherty S.C."/>
            <person name="Davidsen T.M."/>
            <person name="DeBoy R.T."/>
            <person name="Detter J.C."/>
            <person name="Dodson R.J."/>
            <person name="Durkin A.S."/>
            <person name="Ganapathy A."/>
            <person name="Gwinn-Giglio M."/>
            <person name="Han C.S."/>
            <person name="Khouri H."/>
            <person name="Kiss H."/>
            <person name="Kothari S.P."/>
            <person name="Madupu R."/>
            <person name="Nelson K.E."/>
            <person name="Nelson W.C."/>
            <person name="Paulsen I."/>
            <person name="Penn K."/>
            <person name="Ren Q."/>
            <person name="Rosovitz M.J."/>
            <person name="Selengut J.D."/>
            <person name="Shrivastava S."/>
            <person name="Sullivan S.A."/>
            <person name="Tapia R."/>
            <person name="Thompson L.S."/>
            <person name="Watkins K.L."/>
            <person name="Yang Q."/>
            <person name="Yu C."/>
            <person name="Zafar N."/>
            <person name="Zhou L."/>
            <person name="Kuske C.R."/>
        </authorList>
    </citation>
    <scope>NUCLEOTIDE SEQUENCE [LARGE SCALE GENOMIC DNA]</scope>
    <source>
        <strain evidence="3 4">Ellin345</strain>
    </source>
</reference>
<name>Q1IM71_KORVE</name>
<dbReference type="Pfam" id="PF04023">
    <property type="entry name" value="FeoA"/>
    <property type="match status" value="1"/>
</dbReference>
<dbReference type="AlphaFoldDB" id="Q1IM71"/>
<dbReference type="EMBL" id="CP000360">
    <property type="protein sequence ID" value="ABF42029.1"/>
    <property type="molecule type" value="Genomic_DNA"/>
</dbReference>
<evidence type="ECO:0000313" key="4">
    <source>
        <dbReference type="Proteomes" id="UP000002432"/>
    </source>
</evidence>
<feature type="domain" description="Ferrous iron transporter FeoA-like" evidence="2">
    <location>
        <begin position="12"/>
        <end position="84"/>
    </location>
</feature>
<gene>
    <name evidence="3" type="ordered locus">Acid345_3028</name>
</gene>
<dbReference type="InterPro" id="IPR008988">
    <property type="entry name" value="Transcriptional_repressor_C"/>
</dbReference>
<dbReference type="Gene3D" id="2.30.30.90">
    <property type="match status" value="1"/>
</dbReference>
<dbReference type="STRING" id="204669.Acid345_3028"/>
<keyword evidence="1" id="KW-0408">Iron</keyword>
<dbReference type="EnsemblBacteria" id="ABF42029">
    <property type="protein sequence ID" value="ABF42029"/>
    <property type="gene ID" value="Acid345_3028"/>
</dbReference>
<accession>Q1IM71</accession>
<dbReference type="Proteomes" id="UP000002432">
    <property type="component" value="Chromosome"/>
</dbReference>
<dbReference type="KEGG" id="aba:Acid345_3028"/>
<evidence type="ECO:0000256" key="1">
    <source>
        <dbReference type="ARBA" id="ARBA00023004"/>
    </source>
</evidence>
<evidence type="ECO:0000313" key="3">
    <source>
        <dbReference type="EMBL" id="ABF42029.1"/>
    </source>
</evidence>
<dbReference type="GO" id="GO:0046914">
    <property type="term" value="F:transition metal ion binding"/>
    <property type="evidence" value="ECO:0007669"/>
    <property type="project" value="InterPro"/>
</dbReference>
<dbReference type="eggNOG" id="COG1918">
    <property type="taxonomic scope" value="Bacteria"/>
</dbReference>
<dbReference type="SUPFAM" id="SSF50037">
    <property type="entry name" value="C-terminal domain of transcriptional repressors"/>
    <property type="match status" value="1"/>
</dbReference>
<proteinExistence type="predicted"/>
<dbReference type="InterPro" id="IPR007167">
    <property type="entry name" value="Fe-transptr_FeoA-like"/>
</dbReference>
<organism evidence="3 4">
    <name type="scientific">Koribacter versatilis (strain Ellin345)</name>
    <dbReference type="NCBI Taxonomy" id="204669"/>
    <lineage>
        <taxon>Bacteria</taxon>
        <taxon>Pseudomonadati</taxon>
        <taxon>Acidobacteriota</taxon>
        <taxon>Terriglobia</taxon>
        <taxon>Terriglobales</taxon>
        <taxon>Candidatus Korobacteraceae</taxon>
        <taxon>Candidatus Korobacter</taxon>
    </lineage>
</organism>
<dbReference type="InterPro" id="IPR038157">
    <property type="entry name" value="FeoA_core_dom"/>
</dbReference>
<dbReference type="HOGENOM" id="CLU_2508392_0_0_0"/>
<sequence>MAAKAAARKPGVSLDRVPNHTEIEIVALPNDVEHVKMLGQLGIREEERAHVRAIAPMGGPILLEIGGSAVAIARGVAKRIRVRVV</sequence>